<accession>A0AA41L0Y5</accession>
<feature type="transmembrane region" description="Helical" evidence="5">
    <location>
        <begin position="12"/>
        <end position="32"/>
    </location>
</feature>
<protein>
    <submittedName>
        <fullName evidence="7">Sterol desaturase family protein</fullName>
    </submittedName>
    <submittedName>
        <fullName evidence="8">Sterol desaturase/sphingolipid hydroxylase (Fatty acid hydroxylase superfamily)</fullName>
    </submittedName>
</protein>
<dbReference type="GO" id="GO:0016020">
    <property type="term" value="C:membrane"/>
    <property type="evidence" value="ECO:0007669"/>
    <property type="project" value="UniProtKB-SubCell"/>
</dbReference>
<dbReference type="GO" id="GO:0005506">
    <property type="term" value="F:iron ion binding"/>
    <property type="evidence" value="ECO:0007669"/>
    <property type="project" value="InterPro"/>
</dbReference>
<dbReference type="InterPro" id="IPR050307">
    <property type="entry name" value="Sterol_Desaturase_Related"/>
</dbReference>
<comment type="subcellular location">
    <subcellularLocation>
        <location evidence="1">Membrane</location>
    </subcellularLocation>
</comment>
<keyword evidence="3 5" id="KW-1133">Transmembrane helix</keyword>
<dbReference type="Pfam" id="PF04116">
    <property type="entry name" value="FA_hydroxylase"/>
    <property type="match status" value="1"/>
</dbReference>
<dbReference type="EMBL" id="JALJZU010000002">
    <property type="protein sequence ID" value="MCP2007507.1"/>
    <property type="molecule type" value="Genomic_DNA"/>
</dbReference>
<dbReference type="RefSeq" id="WP_217944675.1">
    <property type="nucleotide sequence ID" value="NZ_JAHTGR010000013.1"/>
</dbReference>
<dbReference type="InterPro" id="IPR006694">
    <property type="entry name" value="Fatty_acid_hydroxylase"/>
</dbReference>
<keyword evidence="2 5" id="KW-0812">Transmembrane</keyword>
<feature type="transmembrane region" description="Helical" evidence="5">
    <location>
        <begin position="93"/>
        <end position="114"/>
    </location>
</feature>
<dbReference type="AlphaFoldDB" id="A0AA41L0Y5"/>
<name>A0AA41L0Y5_9BURK</name>
<organism evidence="7 9">
    <name type="scientific">Duganella violaceipulchra</name>
    <dbReference type="NCBI Taxonomy" id="2849652"/>
    <lineage>
        <taxon>Bacteria</taxon>
        <taxon>Pseudomonadati</taxon>
        <taxon>Pseudomonadota</taxon>
        <taxon>Betaproteobacteria</taxon>
        <taxon>Burkholderiales</taxon>
        <taxon>Oxalobacteraceae</taxon>
        <taxon>Telluria group</taxon>
        <taxon>Duganella</taxon>
    </lineage>
</organism>
<dbReference type="GO" id="GO:0008610">
    <property type="term" value="P:lipid biosynthetic process"/>
    <property type="evidence" value="ECO:0007669"/>
    <property type="project" value="InterPro"/>
</dbReference>
<evidence type="ECO:0000313" key="8">
    <source>
        <dbReference type="EMBL" id="MCP2007507.1"/>
    </source>
</evidence>
<reference evidence="7" key="1">
    <citation type="submission" date="2021-07" db="EMBL/GenBank/DDBJ databases">
        <title>Characterization of violacein-producing bacteria and related species.</title>
        <authorList>
            <person name="Wilson H.S."/>
            <person name="De Leon M.E."/>
        </authorList>
    </citation>
    <scope>NUCLEOTIDE SEQUENCE</scope>
    <source>
        <strain evidence="7">HSC-15S17</strain>
    </source>
</reference>
<evidence type="ECO:0000259" key="6">
    <source>
        <dbReference type="Pfam" id="PF04116"/>
    </source>
</evidence>
<evidence type="ECO:0000256" key="2">
    <source>
        <dbReference type="ARBA" id="ARBA00022692"/>
    </source>
</evidence>
<comment type="caution">
    <text evidence="7">The sequence shown here is derived from an EMBL/GenBank/DDBJ whole genome shotgun (WGS) entry which is preliminary data.</text>
</comment>
<gene>
    <name evidence="7" type="ORF">KVP70_23045</name>
    <name evidence="8" type="ORF">L1274_001200</name>
</gene>
<reference evidence="8" key="2">
    <citation type="submission" date="2022-03" db="EMBL/GenBank/DDBJ databases">
        <title>Genome Encyclopedia of Bacteria and Archaea VI: Functional Genomics of Type Strains.</title>
        <authorList>
            <person name="Whitman W."/>
        </authorList>
    </citation>
    <scope>NUCLEOTIDE SEQUENCE</scope>
    <source>
        <strain evidence="8">HSC-15S17</strain>
    </source>
</reference>
<feature type="transmembrane region" description="Helical" evidence="5">
    <location>
        <begin position="53"/>
        <end position="73"/>
    </location>
</feature>
<evidence type="ECO:0000313" key="9">
    <source>
        <dbReference type="Proteomes" id="UP001155901"/>
    </source>
</evidence>
<evidence type="ECO:0000256" key="4">
    <source>
        <dbReference type="ARBA" id="ARBA00023136"/>
    </source>
</evidence>
<evidence type="ECO:0000313" key="7">
    <source>
        <dbReference type="EMBL" id="MBV6323816.1"/>
    </source>
</evidence>
<keyword evidence="10" id="KW-1185">Reference proteome</keyword>
<dbReference type="Proteomes" id="UP001155901">
    <property type="component" value="Unassembled WGS sequence"/>
</dbReference>
<sequence>MLHQLLTNIRHVAQNYALVTTAFLALTLWWRFRPGRRQRLQAKPIGLPQIRREVLTSIVSIVVLGSVTPAAFALGLGRHTHFYQSVHAYGRGWGFIALMVLLMMVVIQDTWFYWTHRLMHHRRLFRWAHRTHHRSTNTGPLPTYSISPLEAVIDSGASIVILLVLPVTFWSLIIFTWINTSFAVYTHLGYELFPRAMSKHWLGRWINTSTAHNTHHARGRYNYSWYFLFWDRMLGTLSPDYDEHYRKAGFSAPEAKSR</sequence>
<keyword evidence="4 5" id="KW-0472">Membrane</keyword>
<evidence type="ECO:0000256" key="3">
    <source>
        <dbReference type="ARBA" id="ARBA00022989"/>
    </source>
</evidence>
<feature type="domain" description="Fatty acid hydroxylase" evidence="6">
    <location>
        <begin position="102"/>
        <end position="236"/>
    </location>
</feature>
<dbReference type="PANTHER" id="PTHR11863">
    <property type="entry name" value="STEROL DESATURASE"/>
    <property type="match status" value="1"/>
</dbReference>
<dbReference type="Proteomes" id="UP001162889">
    <property type="component" value="Unassembled WGS sequence"/>
</dbReference>
<dbReference type="EMBL" id="JAHTGR010000013">
    <property type="protein sequence ID" value="MBV6323816.1"/>
    <property type="molecule type" value="Genomic_DNA"/>
</dbReference>
<dbReference type="GO" id="GO:0016491">
    <property type="term" value="F:oxidoreductase activity"/>
    <property type="evidence" value="ECO:0007669"/>
    <property type="project" value="InterPro"/>
</dbReference>
<evidence type="ECO:0000313" key="10">
    <source>
        <dbReference type="Proteomes" id="UP001162889"/>
    </source>
</evidence>
<proteinExistence type="predicted"/>
<feature type="transmembrane region" description="Helical" evidence="5">
    <location>
        <begin position="159"/>
        <end position="178"/>
    </location>
</feature>
<evidence type="ECO:0000256" key="5">
    <source>
        <dbReference type="SAM" id="Phobius"/>
    </source>
</evidence>
<evidence type="ECO:0000256" key="1">
    <source>
        <dbReference type="ARBA" id="ARBA00004370"/>
    </source>
</evidence>